<evidence type="ECO:0000259" key="6">
    <source>
        <dbReference type="PROSITE" id="PS50109"/>
    </source>
</evidence>
<dbReference type="NCBIfam" id="TIGR00229">
    <property type="entry name" value="sensory_box"/>
    <property type="match status" value="1"/>
</dbReference>
<dbReference type="InterPro" id="IPR004358">
    <property type="entry name" value="Sig_transdc_His_kin-like_C"/>
</dbReference>
<evidence type="ECO:0000256" key="1">
    <source>
        <dbReference type="ARBA" id="ARBA00000085"/>
    </source>
</evidence>
<keyword evidence="3" id="KW-0597">Phosphoprotein</keyword>
<dbReference type="Pfam" id="PF02518">
    <property type="entry name" value="HATPase_c"/>
    <property type="match status" value="1"/>
</dbReference>
<dbReference type="InterPro" id="IPR052162">
    <property type="entry name" value="Sensor_kinase/Photoreceptor"/>
</dbReference>
<evidence type="ECO:0000256" key="2">
    <source>
        <dbReference type="ARBA" id="ARBA00012438"/>
    </source>
</evidence>
<dbReference type="OrthoDB" id="1522284at2"/>
<dbReference type="AlphaFoldDB" id="A0A5B8V1B2"/>
<comment type="catalytic activity">
    <reaction evidence="1">
        <text>ATP + protein L-histidine = ADP + protein N-phospho-L-histidine.</text>
        <dbReference type="EC" id="2.7.13.3"/>
    </reaction>
</comment>
<evidence type="ECO:0000256" key="5">
    <source>
        <dbReference type="ARBA" id="ARBA00022777"/>
    </source>
</evidence>
<evidence type="ECO:0000259" key="7">
    <source>
        <dbReference type="PROSITE" id="PS50113"/>
    </source>
</evidence>
<dbReference type="GO" id="GO:0004673">
    <property type="term" value="F:protein histidine kinase activity"/>
    <property type="evidence" value="ECO:0007669"/>
    <property type="project" value="UniProtKB-EC"/>
</dbReference>
<dbReference type="Gene3D" id="3.30.565.10">
    <property type="entry name" value="Histidine kinase-like ATPase, C-terminal domain"/>
    <property type="match status" value="1"/>
</dbReference>
<dbReference type="InterPro" id="IPR003594">
    <property type="entry name" value="HATPase_dom"/>
</dbReference>
<evidence type="ECO:0000256" key="3">
    <source>
        <dbReference type="ARBA" id="ARBA00022553"/>
    </source>
</evidence>
<protein>
    <recommendedName>
        <fullName evidence="2">histidine kinase</fullName>
        <ecNumber evidence="2">2.7.13.3</ecNumber>
    </recommendedName>
</protein>
<dbReference type="Proteomes" id="UP000321479">
    <property type="component" value="Chromosome"/>
</dbReference>
<dbReference type="SMART" id="SM00387">
    <property type="entry name" value="HATPase_c"/>
    <property type="match status" value="1"/>
</dbReference>
<dbReference type="CDD" id="cd00130">
    <property type="entry name" value="PAS"/>
    <property type="match status" value="1"/>
</dbReference>
<dbReference type="EMBL" id="CP042436">
    <property type="protein sequence ID" value="QEC65154.1"/>
    <property type="molecule type" value="Genomic_DNA"/>
</dbReference>
<dbReference type="Pfam" id="PF08448">
    <property type="entry name" value="PAS_4"/>
    <property type="match status" value="1"/>
</dbReference>
<evidence type="ECO:0000313" key="8">
    <source>
        <dbReference type="EMBL" id="QEC65154.1"/>
    </source>
</evidence>
<keyword evidence="5" id="KW-0418">Kinase</keyword>
<dbReference type="Gene3D" id="3.30.450.20">
    <property type="entry name" value="PAS domain"/>
    <property type="match status" value="1"/>
</dbReference>
<feature type="domain" description="PAC" evidence="7">
    <location>
        <begin position="84"/>
        <end position="136"/>
    </location>
</feature>
<dbReference type="PRINTS" id="PR00344">
    <property type="entry name" value="BCTRLSENSOR"/>
</dbReference>
<dbReference type="PROSITE" id="PS50109">
    <property type="entry name" value="HIS_KIN"/>
    <property type="match status" value="1"/>
</dbReference>
<accession>A0A5B8V1B2</accession>
<evidence type="ECO:0000313" key="9">
    <source>
        <dbReference type="Proteomes" id="UP000321479"/>
    </source>
</evidence>
<dbReference type="EC" id="2.7.13.3" evidence="2"/>
<dbReference type="KEGG" id="mgin:FRZ54_22135"/>
<dbReference type="SUPFAM" id="SSF55785">
    <property type="entry name" value="PYP-like sensor domain (PAS domain)"/>
    <property type="match status" value="1"/>
</dbReference>
<dbReference type="InterPro" id="IPR035965">
    <property type="entry name" value="PAS-like_dom_sf"/>
</dbReference>
<dbReference type="InterPro" id="IPR000014">
    <property type="entry name" value="PAS"/>
</dbReference>
<dbReference type="InterPro" id="IPR036890">
    <property type="entry name" value="HATPase_C_sf"/>
</dbReference>
<name>A0A5B8V1B2_9SPHI</name>
<reference evidence="8 9" key="1">
    <citation type="journal article" date="2017" name="Curr. Microbiol.">
        <title>Mucilaginibacter ginsenosidivorans sp. nov., Isolated from Soil of Ginseng Field.</title>
        <authorList>
            <person name="Kim M.M."/>
            <person name="Siddiqi M.Z."/>
            <person name="Im W.T."/>
        </authorList>
    </citation>
    <scope>NUCLEOTIDE SEQUENCE [LARGE SCALE GENOMIC DNA]</scope>
    <source>
        <strain evidence="8 9">Gsoil 3017</strain>
    </source>
</reference>
<dbReference type="InterPro" id="IPR013656">
    <property type="entry name" value="PAS_4"/>
</dbReference>
<keyword evidence="4" id="KW-0808">Transferase</keyword>
<feature type="domain" description="Histidine kinase" evidence="6">
    <location>
        <begin position="154"/>
        <end position="367"/>
    </location>
</feature>
<sequence length="372" mass="42315">MGTQIMEANHNDGFDLAVADHISAMLAYWDKNLVCRFANTAYLDWFGKSSEQLVNKMTLMDLLGPELFAKNHPYIMRALAGSPQTFERDIPMPDGSIRPSIANYFPDIDSKGEVKGFYVHVADVTAMKILDKELQRSNQIIREQNNRLLNFANIVSHNLNTYAFNLATLLDFIDEAKTEEEKNELMGYLRAVSKNFSSTIKNLNEVADAHNQDKLKYEWLNLYDYVEKTAGMLCKQVKDTNALILNRIDTTLMLWANPAYLDSIILNFLTNALKYRHPDRLPLIELTTAVEGRELVFRIRDNGLGIDLKRHGKDIFGMYKTFHGNQDAKGIGLFITKFQTEAMGGRICVESEVNKGSTFSVYFLLKSVQLPS</sequence>
<keyword evidence="9" id="KW-1185">Reference proteome</keyword>
<proteinExistence type="predicted"/>
<organism evidence="8 9">
    <name type="scientific">Mucilaginibacter ginsenosidivorans</name>
    <dbReference type="NCBI Taxonomy" id="398053"/>
    <lineage>
        <taxon>Bacteria</taxon>
        <taxon>Pseudomonadati</taxon>
        <taxon>Bacteroidota</taxon>
        <taxon>Sphingobacteriia</taxon>
        <taxon>Sphingobacteriales</taxon>
        <taxon>Sphingobacteriaceae</taxon>
        <taxon>Mucilaginibacter</taxon>
    </lineage>
</organism>
<dbReference type="InterPro" id="IPR005467">
    <property type="entry name" value="His_kinase_dom"/>
</dbReference>
<dbReference type="SUPFAM" id="SSF55874">
    <property type="entry name" value="ATPase domain of HSP90 chaperone/DNA topoisomerase II/histidine kinase"/>
    <property type="match status" value="1"/>
</dbReference>
<dbReference type="PANTHER" id="PTHR43304:SF1">
    <property type="entry name" value="PAC DOMAIN-CONTAINING PROTEIN"/>
    <property type="match status" value="1"/>
</dbReference>
<gene>
    <name evidence="8" type="ORF">FRZ54_22135</name>
</gene>
<evidence type="ECO:0000256" key="4">
    <source>
        <dbReference type="ARBA" id="ARBA00022679"/>
    </source>
</evidence>
<dbReference type="PROSITE" id="PS50113">
    <property type="entry name" value="PAC"/>
    <property type="match status" value="1"/>
</dbReference>
<dbReference type="PANTHER" id="PTHR43304">
    <property type="entry name" value="PHYTOCHROME-LIKE PROTEIN CPH1"/>
    <property type="match status" value="1"/>
</dbReference>
<dbReference type="RefSeq" id="WP_147033985.1">
    <property type="nucleotide sequence ID" value="NZ_CP042436.1"/>
</dbReference>
<dbReference type="InterPro" id="IPR000700">
    <property type="entry name" value="PAS-assoc_C"/>
</dbReference>